<dbReference type="PROSITE" id="PS50005">
    <property type="entry name" value="TPR"/>
    <property type="match status" value="1"/>
</dbReference>
<evidence type="ECO:0000256" key="3">
    <source>
        <dbReference type="PROSITE-ProRule" id="PRU00339"/>
    </source>
</evidence>
<sequence>MRKLLLGVLCMTVVGCATTPSSTSTSSGAPAASAKPEVEIPASTDELKAELDKARASKDWVRLQALSRELARREPDNADVLVHAGMASVKLGQMEEGIAELEKSVAVKDNAVVRYILAGVLTGVDQPQRAVEHLERAVELDGDSVQYWYDLAMLRAMVGKLDGAFAAAERVKELAPNAAQTEGLGMFLAQWHAAIRMPQEAAAHNEQGARLATEGRMDEALAEFEAAVKVAPDYADARYNLAQLLTKKGDTQRAEQEYRKAIPGFHEREKVLRADAQNNLAFLLVERGVKGEEPVTLARAAIETRGERPSYLDTLARACDAKGDKACAVDAFRKLLASSETLPFDVRTHAEQRLKTLAP</sequence>
<name>A0ABY9WK39_9BACT</name>
<proteinExistence type="predicted"/>
<dbReference type="RefSeq" id="WP_395816495.1">
    <property type="nucleotide sequence ID" value="NZ_CP043494.1"/>
</dbReference>
<keyword evidence="2 3" id="KW-0802">TPR repeat</keyword>
<dbReference type="Pfam" id="PF13432">
    <property type="entry name" value="TPR_16"/>
    <property type="match status" value="2"/>
</dbReference>
<organism evidence="6 7">
    <name type="scientific">Archangium minus</name>
    <dbReference type="NCBI Taxonomy" id="83450"/>
    <lineage>
        <taxon>Bacteria</taxon>
        <taxon>Pseudomonadati</taxon>
        <taxon>Myxococcota</taxon>
        <taxon>Myxococcia</taxon>
        <taxon>Myxococcales</taxon>
        <taxon>Cystobacterineae</taxon>
        <taxon>Archangiaceae</taxon>
        <taxon>Archangium</taxon>
    </lineage>
</organism>
<dbReference type="Gene3D" id="1.25.40.10">
    <property type="entry name" value="Tetratricopeptide repeat domain"/>
    <property type="match status" value="2"/>
</dbReference>
<evidence type="ECO:0000313" key="7">
    <source>
        <dbReference type="Proteomes" id="UP001611383"/>
    </source>
</evidence>
<accession>A0ABY9WK39</accession>
<dbReference type="EMBL" id="CP043494">
    <property type="protein sequence ID" value="WNG44185.1"/>
    <property type="molecule type" value="Genomic_DNA"/>
</dbReference>
<keyword evidence="5" id="KW-0732">Signal</keyword>
<dbReference type="Pfam" id="PF13181">
    <property type="entry name" value="TPR_8"/>
    <property type="match status" value="1"/>
</dbReference>
<evidence type="ECO:0000256" key="2">
    <source>
        <dbReference type="ARBA" id="ARBA00022803"/>
    </source>
</evidence>
<gene>
    <name evidence="6" type="ORF">F0U60_08760</name>
</gene>
<protein>
    <submittedName>
        <fullName evidence="6">Tetratricopeptide repeat protein</fullName>
    </submittedName>
</protein>
<dbReference type="PANTHER" id="PTHR44858">
    <property type="entry name" value="TETRATRICOPEPTIDE REPEAT PROTEIN 6"/>
    <property type="match status" value="1"/>
</dbReference>
<feature type="signal peptide" evidence="5">
    <location>
        <begin position="1"/>
        <end position="19"/>
    </location>
</feature>
<keyword evidence="1" id="KW-0677">Repeat</keyword>
<dbReference type="PANTHER" id="PTHR44858:SF1">
    <property type="entry name" value="UDP-N-ACETYLGLUCOSAMINE--PEPTIDE N-ACETYLGLUCOSAMINYLTRANSFERASE SPINDLY-RELATED"/>
    <property type="match status" value="1"/>
</dbReference>
<dbReference type="InterPro" id="IPR050498">
    <property type="entry name" value="Ycf3"/>
</dbReference>
<feature type="compositionally biased region" description="Low complexity" evidence="4">
    <location>
        <begin position="19"/>
        <end position="34"/>
    </location>
</feature>
<dbReference type="InterPro" id="IPR011990">
    <property type="entry name" value="TPR-like_helical_dom_sf"/>
</dbReference>
<dbReference type="SMART" id="SM00028">
    <property type="entry name" value="TPR"/>
    <property type="match status" value="5"/>
</dbReference>
<keyword evidence="7" id="KW-1185">Reference proteome</keyword>
<dbReference type="Proteomes" id="UP001611383">
    <property type="component" value="Chromosome"/>
</dbReference>
<evidence type="ECO:0000256" key="5">
    <source>
        <dbReference type="SAM" id="SignalP"/>
    </source>
</evidence>
<dbReference type="SUPFAM" id="SSF48452">
    <property type="entry name" value="TPR-like"/>
    <property type="match status" value="1"/>
</dbReference>
<feature type="repeat" description="TPR" evidence="3">
    <location>
        <begin position="201"/>
        <end position="234"/>
    </location>
</feature>
<feature type="region of interest" description="Disordered" evidence="4">
    <location>
        <begin position="19"/>
        <end position="41"/>
    </location>
</feature>
<dbReference type="InterPro" id="IPR019734">
    <property type="entry name" value="TPR_rpt"/>
</dbReference>
<evidence type="ECO:0000313" key="6">
    <source>
        <dbReference type="EMBL" id="WNG44185.1"/>
    </source>
</evidence>
<evidence type="ECO:0000256" key="1">
    <source>
        <dbReference type="ARBA" id="ARBA00022737"/>
    </source>
</evidence>
<dbReference type="PROSITE" id="PS51257">
    <property type="entry name" value="PROKAR_LIPOPROTEIN"/>
    <property type="match status" value="1"/>
</dbReference>
<feature type="chain" id="PRO_5045112330" evidence="5">
    <location>
        <begin position="20"/>
        <end position="359"/>
    </location>
</feature>
<reference evidence="6 7" key="1">
    <citation type="submission" date="2019-08" db="EMBL/GenBank/DDBJ databases">
        <title>Archangium and Cystobacter genomes.</title>
        <authorList>
            <person name="Chen I.-C.K."/>
            <person name="Wielgoss S."/>
        </authorList>
    </citation>
    <scope>NUCLEOTIDE SEQUENCE [LARGE SCALE GENOMIC DNA]</scope>
    <source>
        <strain evidence="6 7">Cbm 6</strain>
    </source>
</reference>
<evidence type="ECO:0000256" key="4">
    <source>
        <dbReference type="SAM" id="MobiDB-lite"/>
    </source>
</evidence>